<dbReference type="EMBL" id="FN649760">
    <property type="protein sequence ID" value="CBJ32266.1"/>
    <property type="molecule type" value="Genomic_DNA"/>
</dbReference>
<proteinExistence type="predicted"/>
<dbReference type="InParanoid" id="D7FXC9"/>
<dbReference type="Proteomes" id="UP000002630">
    <property type="component" value="Unassembled WGS sequence"/>
</dbReference>
<name>D7FXC9_ECTSI</name>
<evidence type="ECO:0000313" key="2">
    <source>
        <dbReference type="EMBL" id="CBJ32266.1"/>
    </source>
</evidence>
<evidence type="ECO:0000313" key="3">
    <source>
        <dbReference type="Proteomes" id="UP000002630"/>
    </source>
</evidence>
<dbReference type="Gene3D" id="1.10.443.20">
    <property type="entry name" value="Centromere DNA-binding protein complex CBF3 subunit, domain 2"/>
    <property type="match status" value="1"/>
</dbReference>
<protein>
    <submittedName>
        <fullName evidence="2">Uncharacterized protein</fullName>
    </submittedName>
</protein>
<gene>
    <name evidence="2" type="ORF">Esi_0324_0027</name>
</gene>
<accession>D7FXC9</accession>
<dbReference type="GO" id="GO:0003677">
    <property type="term" value="F:DNA binding"/>
    <property type="evidence" value="ECO:0007669"/>
    <property type="project" value="InterPro"/>
</dbReference>
<sequence length="393" mass="42836">MQALEDASDGGDSRMAHDRELKDDASDNECDGAPKSLDDERQSEYVSSLTLPRAAQPSASSGVAASIAVVHQEPDLTCSTRKKSPTFTDRTKWYRERVFTFADGGEYTAKDEYAAVKRLHKEHSVGGHVVHAARVSATQEGARNRVPPGETQAVTRMKDINGGALGTTTLVYRPLSAQSALSQSGAVGPGESSATAAYYNPRQHVDVPDGLVNHVLPRFMDVRRQLFDGKERGEGHMTERGTVDPVEYLRLVLVRGAVELQEELPENWLLKRFPFNSREFLERAPVARNEIRQLRPSDDKSRPHYKASPATISELSRLNAKVFTARPTLLVTPQPRPRQTSNVLVLVRRIPRAGSMESFLTLVPAAGNGEASVKSGRYGGGPGKVTGGKAASI</sequence>
<evidence type="ECO:0000256" key="1">
    <source>
        <dbReference type="SAM" id="MobiDB-lite"/>
    </source>
</evidence>
<feature type="region of interest" description="Disordered" evidence="1">
    <location>
        <begin position="1"/>
        <end position="59"/>
    </location>
</feature>
<dbReference type="AlphaFoldDB" id="D7FXC9"/>
<organism evidence="2 3">
    <name type="scientific">Ectocarpus siliculosus</name>
    <name type="common">Brown alga</name>
    <name type="synonym">Conferva siliculosa</name>
    <dbReference type="NCBI Taxonomy" id="2880"/>
    <lineage>
        <taxon>Eukaryota</taxon>
        <taxon>Sar</taxon>
        <taxon>Stramenopiles</taxon>
        <taxon>Ochrophyta</taxon>
        <taxon>PX clade</taxon>
        <taxon>Phaeophyceae</taxon>
        <taxon>Ectocarpales</taxon>
        <taxon>Ectocarpaceae</taxon>
        <taxon>Ectocarpus</taxon>
    </lineage>
</organism>
<keyword evidence="3" id="KW-1185">Reference proteome</keyword>
<dbReference type="InterPro" id="IPR038279">
    <property type="entry name" value="Ndc10_dom2_sf"/>
</dbReference>
<reference evidence="2 3" key="1">
    <citation type="journal article" date="2010" name="Nature">
        <title>The Ectocarpus genome and the independent evolution of multicellularity in brown algae.</title>
        <authorList>
            <person name="Cock J.M."/>
            <person name="Sterck L."/>
            <person name="Rouze P."/>
            <person name="Scornet D."/>
            <person name="Allen A.E."/>
            <person name="Amoutzias G."/>
            <person name="Anthouard V."/>
            <person name="Artiguenave F."/>
            <person name="Aury J.M."/>
            <person name="Badger J.H."/>
            <person name="Beszteri B."/>
            <person name="Billiau K."/>
            <person name="Bonnet E."/>
            <person name="Bothwell J.H."/>
            <person name="Bowler C."/>
            <person name="Boyen C."/>
            <person name="Brownlee C."/>
            <person name="Carrano C.J."/>
            <person name="Charrier B."/>
            <person name="Cho G.Y."/>
            <person name="Coelho S.M."/>
            <person name="Collen J."/>
            <person name="Corre E."/>
            <person name="Da Silva C."/>
            <person name="Delage L."/>
            <person name="Delaroque N."/>
            <person name="Dittami S.M."/>
            <person name="Doulbeau S."/>
            <person name="Elias M."/>
            <person name="Farnham G."/>
            <person name="Gachon C.M."/>
            <person name="Gschloessl B."/>
            <person name="Heesch S."/>
            <person name="Jabbari K."/>
            <person name="Jubin C."/>
            <person name="Kawai H."/>
            <person name="Kimura K."/>
            <person name="Kloareg B."/>
            <person name="Kupper F.C."/>
            <person name="Lang D."/>
            <person name="Le Bail A."/>
            <person name="Leblanc C."/>
            <person name="Lerouge P."/>
            <person name="Lohr M."/>
            <person name="Lopez P.J."/>
            <person name="Martens C."/>
            <person name="Maumus F."/>
            <person name="Michel G."/>
            <person name="Miranda-Saavedra D."/>
            <person name="Morales J."/>
            <person name="Moreau H."/>
            <person name="Motomura T."/>
            <person name="Nagasato C."/>
            <person name="Napoli C.A."/>
            <person name="Nelson D.R."/>
            <person name="Nyvall-Collen P."/>
            <person name="Peters A.F."/>
            <person name="Pommier C."/>
            <person name="Potin P."/>
            <person name="Poulain J."/>
            <person name="Quesneville H."/>
            <person name="Read B."/>
            <person name="Rensing S.A."/>
            <person name="Ritter A."/>
            <person name="Rousvoal S."/>
            <person name="Samanta M."/>
            <person name="Samson G."/>
            <person name="Schroeder D.C."/>
            <person name="Segurens B."/>
            <person name="Strittmatter M."/>
            <person name="Tonon T."/>
            <person name="Tregear J.W."/>
            <person name="Valentin K."/>
            <person name="von Dassow P."/>
            <person name="Yamagishi T."/>
            <person name="Van de Peer Y."/>
            <person name="Wincker P."/>
        </authorList>
    </citation>
    <scope>NUCLEOTIDE SEQUENCE [LARGE SCALE GENOMIC DNA]</scope>
    <source>
        <strain evidence="3">Ec32 / CCAP1310/4</strain>
    </source>
</reference>
<feature type="compositionally biased region" description="Basic and acidic residues" evidence="1">
    <location>
        <begin position="11"/>
        <end position="25"/>
    </location>
</feature>